<dbReference type="EMBL" id="JAXIOK010000023">
    <property type="protein sequence ID" value="KAK4743413.1"/>
    <property type="molecule type" value="Genomic_DNA"/>
</dbReference>
<feature type="region of interest" description="Disordered" evidence="1">
    <location>
        <begin position="31"/>
        <end position="55"/>
    </location>
</feature>
<name>A0AAN7GG39_9MYRT</name>
<evidence type="ECO:0000313" key="3">
    <source>
        <dbReference type="Proteomes" id="UP001345219"/>
    </source>
</evidence>
<comment type="caution">
    <text evidence="2">The sequence shown here is derived from an EMBL/GenBank/DDBJ whole genome shotgun (WGS) entry which is preliminary data.</text>
</comment>
<keyword evidence="3" id="KW-1185">Reference proteome</keyword>
<organism evidence="2 3">
    <name type="scientific">Trapa incisa</name>
    <dbReference type="NCBI Taxonomy" id="236973"/>
    <lineage>
        <taxon>Eukaryota</taxon>
        <taxon>Viridiplantae</taxon>
        <taxon>Streptophyta</taxon>
        <taxon>Embryophyta</taxon>
        <taxon>Tracheophyta</taxon>
        <taxon>Spermatophyta</taxon>
        <taxon>Magnoliopsida</taxon>
        <taxon>eudicotyledons</taxon>
        <taxon>Gunneridae</taxon>
        <taxon>Pentapetalae</taxon>
        <taxon>rosids</taxon>
        <taxon>malvids</taxon>
        <taxon>Myrtales</taxon>
        <taxon>Lythraceae</taxon>
        <taxon>Trapa</taxon>
    </lineage>
</organism>
<reference evidence="2 3" key="1">
    <citation type="journal article" date="2023" name="Hortic Res">
        <title>Pangenome of water caltrop reveals structural variations and asymmetric subgenome divergence after allopolyploidization.</title>
        <authorList>
            <person name="Zhang X."/>
            <person name="Chen Y."/>
            <person name="Wang L."/>
            <person name="Yuan Y."/>
            <person name="Fang M."/>
            <person name="Shi L."/>
            <person name="Lu R."/>
            <person name="Comes H.P."/>
            <person name="Ma Y."/>
            <person name="Chen Y."/>
            <person name="Huang G."/>
            <person name="Zhou Y."/>
            <person name="Zheng Z."/>
            <person name="Qiu Y."/>
        </authorList>
    </citation>
    <scope>NUCLEOTIDE SEQUENCE [LARGE SCALE GENOMIC DNA]</scope>
    <source>
        <tissue evidence="2">Roots</tissue>
    </source>
</reference>
<sequence>MYVIAGFDPSPNKVPRRLLWNKPLFAQPSAAVEDAGRDGRWASCTTPTPPQGPAIDRLRHPMVTDPSHAAGPIGDLPPPVLPPLGHGQGRFPAPHRRELPLRPLDLVAPPAAAAVLALHRLQHPLVHHPVVDLRGAGVGPRCEDLRPVVHQGEEVPLLRCQP</sequence>
<protein>
    <submittedName>
        <fullName evidence="2">Uncharacterized protein</fullName>
    </submittedName>
</protein>
<accession>A0AAN7GG39</accession>
<evidence type="ECO:0000313" key="2">
    <source>
        <dbReference type="EMBL" id="KAK4743413.1"/>
    </source>
</evidence>
<dbReference type="AlphaFoldDB" id="A0AAN7GG39"/>
<proteinExistence type="predicted"/>
<gene>
    <name evidence="2" type="ORF">SAY87_001414</name>
</gene>
<dbReference type="Proteomes" id="UP001345219">
    <property type="component" value="Chromosome 1"/>
</dbReference>
<evidence type="ECO:0000256" key="1">
    <source>
        <dbReference type="SAM" id="MobiDB-lite"/>
    </source>
</evidence>